<sequence>MRISRLALDHWRSWTSCVLDFEPGVNILQGRNGLGKTNIVEAVEVLATGGSHRVSSSLPLVQRGERTATVRANVEDGGRTVTYELTVPARGANRARINGGPSLYMRDILGRIPCVTFAPEDQRLVAGDPAGRRGFLNQSGALLSSGYYDLAQRFGRIAQQRGALLKRIAGRDGREPIDAALSGLEIWTGQFIEAGVALTRMRAELVERLDGPFGQIYARLTGGTQRARLVYEPNFEEVLAFEDPEPHISEHFRRIYPGEASRGVNLLGPQRDDVTVELEGMPAREYASNGEMWTMALALKMALFELVGESGAKPVVILDDVFAQLDESRRGQILDFAADQEQVLITVAAHSDIPDAGAHVIDVAALLDDSDSDADMDAVAGAGA</sequence>
<evidence type="ECO:0000256" key="2">
    <source>
        <dbReference type="ARBA" id="ARBA00008016"/>
    </source>
</evidence>
<keyword evidence="10 13" id="KW-0234">DNA repair</keyword>
<keyword evidence="6 13" id="KW-0547">Nucleotide-binding</keyword>
<keyword evidence="7 13" id="KW-0227">DNA damage</keyword>
<keyword evidence="9 13" id="KW-0238">DNA-binding</keyword>
<dbReference type="Gene3D" id="3.40.50.300">
    <property type="entry name" value="P-loop containing nucleotide triphosphate hydrolases"/>
    <property type="match status" value="1"/>
</dbReference>
<name>A0A7K3THS0_9BIFI</name>
<dbReference type="InterPro" id="IPR001238">
    <property type="entry name" value="DNA-binding_RecF"/>
</dbReference>
<dbReference type="Gene3D" id="1.20.1050.90">
    <property type="entry name" value="RecF/RecN/SMC, N-terminal domain"/>
    <property type="match status" value="1"/>
</dbReference>
<dbReference type="AlphaFoldDB" id="A0A7K3THS0"/>
<evidence type="ECO:0000313" key="15">
    <source>
        <dbReference type="EMBL" id="NEG78621.1"/>
    </source>
</evidence>
<accession>A0A7K3THS0</accession>
<evidence type="ECO:0000256" key="11">
    <source>
        <dbReference type="ARBA" id="ARBA00023236"/>
    </source>
</evidence>
<comment type="function">
    <text evidence="12 13">The RecF protein is involved in DNA metabolism; it is required for DNA replication and normal SOS inducibility. RecF binds preferentially to single-stranded, linear DNA. It also seems to bind ATP.</text>
</comment>
<evidence type="ECO:0000256" key="13">
    <source>
        <dbReference type="HAMAP-Rule" id="MF_00365"/>
    </source>
</evidence>
<keyword evidence="8 13" id="KW-0067">ATP-binding</keyword>
<keyword evidence="16" id="KW-1185">Reference proteome</keyword>
<dbReference type="HAMAP" id="MF_00365">
    <property type="entry name" value="RecF"/>
    <property type="match status" value="1"/>
</dbReference>
<evidence type="ECO:0000256" key="1">
    <source>
        <dbReference type="ARBA" id="ARBA00004496"/>
    </source>
</evidence>
<evidence type="ECO:0000256" key="5">
    <source>
        <dbReference type="ARBA" id="ARBA00022705"/>
    </source>
</evidence>
<keyword evidence="4 13" id="KW-0963">Cytoplasm</keyword>
<evidence type="ECO:0000256" key="4">
    <source>
        <dbReference type="ARBA" id="ARBA00022490"/>
    </source>
</evidence>
<feature type="binding site" evidence="13">
    <location>
        <begin position="30"/>
        <end position="37"/>
    </location>
    <ligand>
        <name>ATP</name>
        <dbReference type="ChEBI" id="CHEBI:30616"/>
    </ligand>
</feature>
<evidence type="ECO:0000256" key="10">
    <source>
        <dbReference type="ARBA" id="ARBA00023204"/>
    </source>
</evidence>
<reference evidence="15 16" key="1">
    <citation type="submission" date="2019-10" db="EMBL/GenBank/DDBJ databases">
        <title>Bifidobacterium from non-human primates.</title>
        <authorList>
            <person name="Modesto M."/>
        </authorList>
    </citation>
    <scope>NUCLEOTIDE SEQUENCE [LARGE SCALE GENOMIC DNA]</scope>
    <source>
        <strain evidence="15 16">TREC</strain>
    </source>
</reference>
<dbReference type="GO" id="GO:0006260">
    <property type="term" value="P:DNA replication"/>
    <property type="evidence" value="ECO:0007669"/>
    <property type="project" value="UniProtKB-UniRule"/>
</dbReference>
<protein>
    <recommendedName>
        <fullName evidence="3 13">DNA replication and repair protein RecF</fullName>
    </recommendedName>
</protein>
<comment type="subcellular location">
    <subcellularLocation>
        <location evidence="1 13">Cytoplasm</location>
    </subcellularLocation>
</comment>
<dbReference type="InterPro" id="IPR042174">
    <property type="entry name" value="RecF_2"/>
</dbReference>
<dbReference type="GO" id="GO:0000731">
    <property type="term" value="P:DNA synthesis involved in DNA repair"/>
    <property type="evidence" value="ECO:0007669"/>
    <property type="project" value="TreeGrafter"/>
</dbReference>
<proteinExistence type="inferred from homology"/>
<gene>
    <name evidence="13 15" type="primary">recF</name>
    <name evidence="15" type="ORF">GFD22_06505</name>
</gene>
<dbReference type="GO" id="GO:0003697">
    <property type="term" value="F:single-stranded DNA binding"/>
    <property type="evidence" value="ECO:0007669"/>
    <property type="project" value="UniProtKB-UniRule"/>
</dbReference>
<dbReference type="InterPro" id="IPR027417">
    <property type="entry name" value="P-loop_NTPase"/>
</dbReference>
<evidence type="ECO:0000256" key="3">
    <source>
        <dbReference type="ARBA" id="ARBA00020170"/>
    </source>
</evidence>
<dbReference type="NCBIfam" id="TIGR00611">
    <property type="entry name" value="recf"/>
    <property type="match status" value="1"/>
</dbReference>
<evidence type="ECO:0000256" key="9">
    <source>
        <dbReference type="ARBA" id="ARBA00023125"/>
    </source>
</evidence>
<evidence type="ECO:0000256" key="7">
    <source>
        <dbReference type="ARBA" id="ARBA00022763"/>
    </source>
</evidence>
<dbReference type="GO" id="GO:0009432">
    <property type="term" value="P:SOS response"/>
    <property type="evidence" value="ECO:0007669"/>
    <property type="project" value="UniProtKB-UniRule"/>
</dbReference>
<dbReference type="RefSeq" id="WP_152350321.1">
    <property type="nucleotide sequence ID" value="NZ_WBSN01000007.1"/>
</dbReference>
<dbReference type="GO" id="GO:0005524">
    <property type="term" value="F:ATP binding"/>
    <property type="evidence" value="ECO:0007669"/>
    <property type="project" value="UniProtKB-UniRule"/>
</dbReference>
<dbReference type="InterPro" id="IPR003395">
    <property type="entry name" value="RecF/RecN/SMC_N"/>
</dbReference>
<evidence type="ECO:0000256" key="12">
    <source>
        <dbReference type="ARBA" id="ARBA00025401"/>
    </source>
</evidence>
<dbReference type="PANTHER" id="PTHR32182:SF0">
    <property type="entry name" value="DNA REPLICATION AND REPAIR PROTEIN RECF"/>
    <property type="match status" value="1"/>
</dbReference>
<dbReference type="GO" id="GO:0006302">
    <property type="term" value="P:double-strand break repair"/>
    <property type="evidence" value="ECO:0007669"/>
    <property type="project" value="TreeGrafter"/>
</dbReference>
<dbReference type="PANTHER" id="PTHR32182">
    <property type="entry name" value="DNA REPLICATION AND REPAIR PROTEIN RECF"/>
    <property type="match status" value="1"/>
</dbReference>
<keyword evidence="5 13" id="KW-0235">DNA replication</keyword>
<organism evidence="15 16">
    <name type="scientific">Bifidobacterium avesanii</name>
    <dbReference type="NCBI Taxonomy" id="1798157"/>
    <lineage>
        <taxon>Bacteria</taxon>
        <taxon>Bacillati</taxon>
        <taxon>Actinomycetota</taxon>
        <taxon>Actinomycetes</taxon>
        <taxon>Bifidobacteriales</taxon>
        <taxon>Bifidobacteriaceae</taxon>
        <taxon>Bifidobacterium</taxon>
    </lineage>
</organism>
<comment type="caution">
    <text evidence="15">The sequence shown here is derived from an EMBL/GenBank/DDBJ whole genome shotgun (WGS) entry which is preliminary data.</text>
</comment>
<dbReference type="PROSITE" id="PS00617">
    <property type="entry name" value="RECF_1"/>
    <property type="match status" value="1"/>
</dbReference>
<keyword evidence="11 13" id="KW-0742">SOS response</keyword>
<dbReference type="OrthoDB" id="9803889at2"/>
<dbReference type="EMBL" id="WHZY01000008">
    <property type="protein sequence ID" value="NEG78621.1"/>
    <property type="molecule type" value="Genomic_DNA"/>
</dbReference>
<dbReference type="GO" id="GO:0005737">
    <property type="term" value="C:cytoplasm"/>
    <property type="evidence" value="ECO:0007669"/>
    <property type="project" value="UniProtKB-SubCell"/>
</dbReference>
<dbReference type="SUPFAM" id="SSF52540">
    <property type="entry name" value="P-loop containing nucleoside triphosphate hydrolases"/>
    <property type="match status" value="1"/>
</dbReference>
<evidence type="ECO:0000256" key="6">
    <source>
        <dbReference type="ARBA" id="ARBA00022741"/>
    </source>
</evidence>
<feature type="domain" description="RecF/RecN/SMC N-terminal" evidence="14">
    <location>
        <begin position="3"/>
        <end position="350"/>
    </location>
</feature>
<evidence type="ECO:0000313" key="16">
    <source>
        <dbReference type="Proteomes" id="UP000469763"/>
    </source>
</evidence>
<evidence type="ECO:0000256" key="8">
    <source>
        <dbReference type="ARBA" id="ARBA00022840"/>
    </source>
</evidence>
<dbReference type="InterPro" id="IPR018078">
    <property type="entry name" value="DNA-binding_RecF_CS"/>
</dbReference>
<evidence type="ECO:0000259" key="14">
    <source>
        <dbReference type="Pfam" id="PF02463"/>
    </source>
</evidence>
<dbReference type="Proteomes" id="UP000469763">
    <property type="component" value="Unassembled WGS sequence"/>
</dbReference>
<comment type="similarity">
    <text evidence="2 13">Belongs to the RecF family.</text>
</comment>
<dbReference type="Pfam" id="PF02463">
    <property type="entry name" value="SMC_N"/>
    <property type="match status" value="1"/>
</dbReference>